<accession>A0A075FQF1</accession>
<sequence length="113" mass="12456">MEEESYSDALSKILQSARGPLTDIEDFDLPKITVTSDPIDETAESQTEENGADRTNLRRLAAVMAVLSMQAVRSESKSDIGRQLGSAWAQDHRLSAMGLPGLAYSRAKRSTWR</sequence>
<feature type="compositionally biased region" description="Acidic residues" evidence="1">
    <location>
        <begin position="38"/>
        <end position="47"/>
    </location>
</feature>
<evidence type="ECO:0000256" key="1">
    <source>
        <dbReference type="SAM" id="MobiDB-lite"/>
    </source>
</evidence>
<dbReference type="AlphaFoldDB" id="A0A075FQF1"/>
<proteinExistence type="predicted"/>
<name>A0A075FQF1_9EURY</name>
<dbReference type="EMBL" id="KF900349">
    <property type="protein sequence ID" value="AIE91771.1"/>
    <property type="molecule type" value="Genomic_DNA"/>
</dbReference>
<evidence type="ECO:0000313" key="2">
    <source>
        <dbReference type="EMBL" id="AIE91771.1"/>
    </source>
</evidence>
<reference evidence="2" key="1">
    <citation type="journal article" date="2014" name="Genome Biol. Evol.">
        <title>Pangenome evidence for extensive interdomain horizontal transfer affecting lineage core and shell genes in uncultured planktonic thaumarchaeota and euryarchaeota.</title>
        <authorList>
            <person name="Deschamps P."/>
            <person name="Zivanovic Y."/>
            <person name="Moreira D."/>
            <person name="Rodriguez-Valera F."/>
            <person name="Lopez-Garcia P."/>
        </authorList>
    </citation>
    <scope>NUCLEOTIDE SEQUENCE</scope>
</reference>
<organism evidence="2">
    <name type="scientific">uncultured marine group II/III euryarchaeote AD1000_16_A02</name>
    <dbReference type="NCBI Taxonomy" id="1457730"/>
    <lineage>
        <taxon>Archaea</taxon>
        <taxon>Methanobacteriati</taxon>
        <taxon>Methanobacteriota</taxon>
        <taxon>environmental samples</taxon>
    </lineage>
</organism>
<protein>
    <submittedName>
        <fullName evidence="2">Uncharacterized protein</fullName>
    </submittedName>
</protein>
<feature type="region of interest" description="Disordered" evidence="1">
    <location>
        <begin position="35"/>
        <end position="55"/>
    </location>
</feature>